<dbReference type="RefSeq" id="WP_211422126.1">
    <property type="nucleotide sequence ID" value="NZ_CP072642.1"/>
</dbReference>
<gene>
    <name evidence="3" type="ORF">J8C05_10515</name>
</gene>
<dbReference type="Pfam" id="PF03703">
    <property type="entry name" value="bPH_2"/>
    <property type="match status" value="1"/>
</dbReference>
<evidence type="ECO:0000313" key="4">
    <source>
        <dbReference type="Proteomes" id="UP000677668"/>
    </source>
</evidence>
<dbReference type="EMBL" id="CP072642">
    <property type="protein sequence ID" value="QUV93782.1"/>
    <property type="molecule type" value="Genomic_DNA"/>
</dbReference>
<feature type="domain" description="YdbS-like PH" evidence="2">
    <location>
        <begin position="81"/>
        <end position="152"/>
    </location>
</feature>
<feature type="transmembrane region" description="Helical" evidence="1">
    <location>
        <begin position="24"/>
        <end position="48"/>
    </location>
</feature>
<accession>A0ABX8AZI7</accession>
<protein>
    <submittedName>
        <fullName evidence="3">PH domain-containing protein</fullName>
    </submittedName>
</protein>
<keyword evidence="1" id="KW-0472">Membrane</keyword>
<keyword evidence="1" id="KW-1133">Transmembrane helix</keyword>
<keyword evidence="1" id="KW-0812">Transmembrane</keyword>
<dbReference type="PANTHER" id="PTHR37938:SF1">
    <property type="entry name" value="BLL0215 PROTEIN"/>
    <property type="match status" value="1"/>
</dbReference>
<name>A0ABX8AZI7_9BACT</name>
<dbReference type="Proteomes" id="UP000677668">
    <property type="component" value="Chromosome 1"/>
</dbReference>
<feature type="transmembrane region" description="Helical" evidence="1">
    <location>
        <begin position="54"/>
        <end position="72"/>
    </location>
</feature>
<dbReference type="PANTHER" id="PTHR37938">
    <property type="entry name" value="BLL0215 PROTEIN"/>
    <property type="match status" value="1"/>
</dbReference>
<reference evidence="3 4" key="1">
    <citation type="submission" date="2021-03" db="EMBL/GenBank/DDBJ databases">
        <title>Genomic and phenotypic characterization of Chloracidobacterium isolates provides evidence for multiple species.</title>
        <authorList>
            <person name="Saini M.K."/>
            <person name="Costas A.M.G."/>
            <person name="Tank M."/>
            <person name="Bryant D.A."/>
        </authorList>
    </citation>
    <scope>NUCLEOTIDE SEQUENCE [LARGE SCALE GENOMIC DNA]</scope>
    <source>
        <strain evidence="3 4">N</strain>
    </source>
</reference>
<evidence type="ECO:0000313" key="3">
    <source>
        <dbReference type="EMBL" id="QUV93782.1"/>
    </source>
</evidence>
<sequence length="162" mass="17702">MTDPASTSPPAPVVFRQTFLFVGLWYGLAVVLTLILVVLGGIVEALIWTRLAPAVPFLTIGLCLVPFGVALWKHAHQWAETYTLTPDKIEISTGIFSKTVRNIPLSKVQDVTVEQTLLQRLFGLGHVIVDSASATGNITLRHIHQPRLVADQILQRAGVPHP</sequence>
<keyword evidence="4" id="KW-1185">Reference proteome</keyword>
<proteinExistence type="predicted"/>
<organism evidence="3 4">
    <name type="scientific">Chloracidobacterium sp. N</name>
    <dbReference type="NCBI Taxonomy" id="2821540"/>
    <lineage>
        <taxon>Bacteria</taxon>
        <taxon>Pseudomonadati</taxon>
        <taxon>Acidobacteriota</taxon>
        <taxon>Terriglobia</taxon>
        <taxon>Terriglobales</taxon>
        <taxon>Acidobacteriaceae</taxon>
        <taxon>Chloracidobacterium</taxon>
        <taxon>Chloracidobacterium aggregatum</taxon>
    </lineage>
</organism>
<evidence type="ECO:0000256" key="1">
    <source>
        <dbReference type="SAM" id="Phobius"/>
    </source>
</evidence>
<dbReference type="InterPro" id="IPR005182">
    <property type="entry name" value="YdbS-like_PH"/>
</dbReference>
<evidence type="ECO:0000259" key="2">
    <source>
        <dbReference type="Pfam" id="PF03703"/>
    </source>
</evidence>